<dbReference type="CDD" id="cd00085">
    <property type="entry name" value="HNHc"/>
    <property type="match status" value="1"/>
</dbReference>
<dbReference type="EMBL" id="RZHH01000001">
    <property type="protein sequence ID" value="RYJ19441.1"/>
    <property type="molecule type" value="Genomic_DNA"/>
</dbReference>
<dbReference type="GO" id="GO:0008270">
    <property type="term" value="F:zinc ion binding"/>
    <property type="evidence" value="ECO:0007669"/>
    <property type="project" value="InterPro"/>
</dbReference>
<dbReference type="AlphaFoldDB" id="A0A482TS89"/>
<dbReference type="InterPro" id="IPR002711">
    <property type="entry name" value="HNH"/>
</dbReference>
<accession>A0A482TS89</accession>
<comment type="caution">
    <text evidence="2">The sequence shown here is derived from an EMBL/GenBank/DDBJ whole genome shotgun (WGS) entry which is preliminary data.</text>
</comment>
<keyword evidence="2" id="KW-0540">Nuclease</keyword>
<sequence length="195" mass="21818">MRFHGERGRQIRDQVANRDNNSCQICFDEEGKLDVHHIVARTKGGPTEPSNLVTLCVGCHRKMESKPVEIQQELLTRATPEKNPLESADFDYANACIEWDESGVSKQRAWNQVVAKMLRKRVVGSHNKTVDTIVNMSLPSHEQGRGQQLLEDMVSNPNAPVEAYGGQRDAVRLTDVSDAVDYLKVNDGDVPFGFD</sequence>
<dbReference type="InterPro" id="IPR052892">
    <property type="entry name" value="NA-targeting_endonuclease"/>
</dbReference>
<dbReference type="PANTHER" id="PTHR33877">
    <property type="entry name" value="SLL1193 PROTEIN"/>
    <property type="match status" value="1"/>
</dbReference>
<evidence type="ECO:0000313" key="2">
    <source>
        <dbReference type="EMBL" id="RYJ19441.1"/>
    </source>
</evidence>
<evidence type="ECO:0000259" key="1">
    <source>
        <dbReference type="SMART" id="SM00507"/>
    </source>
</evidence>
<dbReference type="GO" id="GO:0004519">
    <property type="term" value="F:endonuclease activity"/>
    <property type="evidence" value="ECO:0007669"/>
    <property type="project" value="UniProtKB-KW"/>
</dbReference>
<feature type="domain" description="HNH nuclease" evidence="1">
    <location>
        <begin position="10"/>
        <end position="61"/>
    </location>
</feature>
<protein>
    <submittedName>
        <fullName evidence="2">HNH endonuclease</fullName>
    </submittedName>
</protein>
<reference evidence="2 3" key="1">
    <citation type="submission" date="2018-12" db="EMBL/GenBank/DDBJ databases">
        <title>Genome analysis provides insights into bioremediation potentialities of Halogeometricum borinquense strain N11.</title>
        <authorList>
            <person name="Najjari A."/>
            <person name="Youssef N."/>
            <person name="Fhoula I."/>
            <person name="Ben Dhia O."/>
            <person name="Mahjoubi M."/>
            <person name="Ouzari H.I."/>
            <person name="Cherif A."/>
        </authorList>
    </citation>
    <scope>NUCLEOTIDE SEQUENCE [LARGE SCALE GENOMIC DNA]</scope>
    <source>
        <strain evidence="2 3">N11</strain>
    </source>
</reference>
<organism evidence="2 3">
    <name type="scientific">Halogeometricum borinquense</name>
    <dbReference type="NCBI Taxonomy" id="60847"/>
    <lineage>
        <taxon>Archaea</taxon>
        <taxon>Methanobacteriati</taxon>
        <taxon>Methanobacteriota</taxon>
        <taxon>Stenosarchaea group</taxon>
        <taxon>Halobacteria</taxon>
        <taxon>Halobacteriales</taxon>
        <taxon>Haloferacaceae</taxon>
        <taxon>Halogeometricum</taxon>
    </lineage>
</organism>
<dbReference type="InterPro" id="IPR003615">
    <property type="entry name" value="HNH_nuc"/>
</dbReference>
<dbReference type="GO" id="GO:0003676">
    <property type="term" value="F:nucleic acid binding"/>
    <property type="evidence" value="ECO:0007669"/>
    <property type="project" value="InterPro"/>
</dbReference>
<dbReference type="PANTHER" id="PTHR33877:SF2">
    <property type="entry name" value="OS07G0170200 PROTEIN"/>
    <property type="match status" value="1"/>
</dbReference>
<dbReference type="Pfam" id="PF01844">
    <property type="entry name" value="HNH"/>
    <property type="match status" value="1"/>
</dbReference>
<keyword evidence="2" id="KW-0255">Endonuclease</keyword>
<dbReference type="Gene3D" id="1.10.30.50">
    <property type="match status" value="1"/>
</dbReference>
<name>A0A482TS89_9EURY</name>
<keyword evidence="2" id="KW-0378">Hydrolase</keyword>
<gene>
    <name evidence="2" type="ORF">ELS19_00050</name>
</gene>
<proteinExistence type="predicted"/>
<dbReference type="SMART" id="SM00507">
    <property type="entry name" value="HNHc"/>
    <property type="match status" value="1"/>
</dbReference>
<dbReference type="Proteomes" id="UP000294028">
    <property type="component" value="Unassembled WGS sequence"/>
</dbReference>
<evidence type="ECO:0000313" key="3">
    <source>
        <dbReference type="Proteomes" id="UP000294028"/>
    </source>
</evidence>